<keyword evidence="4" id="KW-0804">Transcription</keyword>
<dbReference type="SUPFAM" id="SSF53850">
    <property type="entry name" value="Periplasmic binding protein-like II"/>
    <property type="match status" value="1"/>
</dbReference>
<dbReference type="RefSeq" id="WP_113824650.1">
    <property type="nucleotide sequence ID" value="NZ_QOCE01000038.1"/>
</dbReference>
<evidence type="ECO:0000313" key="7">
    <source>
        <dbReference type="Proteomes" id="UP000252706"/>
    </source>
</evidence>
<dbReference type="PRINTS" id="PR00039">
    <property type="entry name" value="HTHLYSR"/>
</dbReference>
<dbReference type="Proteomes" id="UP000252706">
    <property type="component" value="Unassembled WGS sequence"/>
</dbReference>
<sequence>MRNLDITTLRSFVAVADSGGVTRAAGFLNLTQSAVSMQLKRLEELLGLELLDRTGRGIALTASGDQLLAYARRMVALNDEVIGRLTDQAFEGEVVLGVPHDIVYPAIPRVLKQFNAAYPRVKVQLLSSHSKLLKEQFEKGECDIILTTEAKSYPGSETISELPLRWIGAPDGSAWRQRPLRLALGRRCLFRSNVIEALDNAGIPWDLAVETENDRTIEATVSADLAIHAMLEGTEPPHLVQIDAGGALPELAVHKINLYAHENGKGQVTEALVNMVRDSFRLLRGTHLKAVS</sequence>
<accession>A0A366WUC3</accession>
<dbReference type="Pfam" id="PF00126">
    <property type="entry name" value="HTH_1"/>
    <property type="match status" value="1"/>
</dbReference>
<dbReference type="Pfam" id="PF03466">
    <property type="entry name" value="LysR_substrate"/>
    <property type="match status" value="1"/>
</dbReference>
<keyword evidence="2" id="KW-0805">Transcription regulation</keyword>
<dbReference type="InterPro" id="IPR005119">
    <property type="entry name" value="LysR_subst-bd"/>
</dbReference>
<evidence type="ECO:0000256" key="3">
    <source>
        <dbReference type="ARBA" id="ARBA00023125"/>
    </source>
</evidence>
<dbReference type="SUPFAM" id="SSF46785">
    <property type="entry name" value="Winged helix' DNA-binding domain"/>
    <property type="match status" value="1"/>
</dbReference>
<dbReference type="FunFam" id="1.10.10.10:FF:000001">
    <property type="entry name" value="LysR family transcriptional regulator"/>
    <property type="match status" value="1"/>
</dbReference>
<dbReference type="GO" id="GO:0003700">
    <property type="term" value="F:DNA-binding transcription factor activity"/>
    <property type="evidence" value="ECO:0007669"/>
    <property type="project" value="InterPro"/>
</dbReference>
<evidence type="ECO:0000259" key="5">
    <source>
        <dbReference type="PROSITE" id="PS50931"/>
    </source>
</evidence>
<dbReference type="AlphaFoldDB" id="A0A366WUC3"/>
<comment type="caution">
    <text evidence="6">The sequence shown here is derived from an EMBL/GenBank/DDBJ whole genome shotgun (WGS) entry which is preliminary data.</text>
</comment>
<dbReference type="InterPro" id="IPR000847">
    <property type="entry name" value="LysR_HTH_N"/>
</dbReference>
<dbReference type="PANTHER" id="PTHR30579:SF7">
    <property type="entry name" value="HTH-TYPE TRANSCRIPTIONAL REGULATOR LRHA-RELATED"/>
    <property type="match status" value="1"/>
</dbReference>
<proteinExistence type="inferred from homology"/>
<evidence type="ECO:0000256" key="1">
    <source>
        <dbReference type="ARBA" id="ARBA00009437"/>
    </source>
</evidence>
<protein>
    <submittedName>
        <fullName evidence="6">LysR family transcriptional regulator</fullName>
    </submittedName>
</protein>
<feature type="domain" description="HTH lysR-type" evidence="5">
    <location>
        <begin position="4"/>
        <end position="61"/>
    </location>
</feature>
<dbReference type="PANTHER" id="PTHR30579">
    <property type="entry name" value="TRANSCRIPTIONAL REGULATOR"/>
    <property type="match status" value="1"/>
</dbReference>
<dbReference type="EMBL" id="QOCE01000038">
    <property type="protein sequence ID" value="RBW52933.1"/>
    <property type="molecule type" value="Genomic_DNA"/>
</dbReference>
<evidence type="ECO:0000256" key="2">
    <source>
        <dbReference type="ARBA" id="ARBA00023015"/>
    </source>
</evidence>
<dbReference type="OrthoDB" id="8097684at2"/>
<evidence type="ECO:0000256" key="4">
    <source>
        <dbReference type="ARBA" id="ARBA00023163"/>
    </source>
</evidence>
<gene>
    <name evidence="6" type="ORF">DS909_17055</name>
</gene>
<dbReference type="InterPro" id="IPR050176">
    <property type="entry name" value="LTTR"/>
</dbReference>
<dbReference type="Gene3D" id="3.40.190.10">
    <property type="entry name" value="Periplasmic binding protein-like II"/>
    <property type="match status" value="2"/>
</dbReference>
<organism evidence="6 7">
    <name type="scientific">Phaeobacter gallaeciensis</name>
    <dbReference type="NCBI Taxonomy" id="60890"/>
    <lineage>
        <taxon>Bacteria</taxon>
        <taxon>Pseudomonadati</taxon>
        <taxon>Pseudomonadota</taxon>
        <taxon>Alphaproteobacteria</taxon>
        <taxon>Rhodobacterales</taxon>
        <taxon>Roseobacteraceae</taxon>
        <taxon>Phaeobacter</taxon>
    </lineage>
</organism>
<dbReference type="PROSITE" id="PS50931">
    <property type="entry name" value="HTH_LYSR"/>
    <property type="match status" value="1"/>
</dbReference>
<dbReference type="Gene3D" id="1.10.10.10">
    <property type="entry name" value="Winged helix-like DNA-binding domain superfamily/Winged helix DNA-binding domain"/>
    <property type="match status" value="1"/>
</dbReference>
<dbReference type="GO" id="GO:0003677">
    <property type="term" value="F:DNA binding"/>
    <property type="evidence" value="ECO:0007669"/>
    <property type="project" value="UniProtKB-KW"/>
</dbReference>
<reference evidence="6 7" key="1">
    <citation type="submission" date="2018-07" db="EMBL/GenBank/DDBJ databases">
        <title>Modular assembly of carbohydrate-degrading microbial communities in the ocean.</title>
        <authorList>
            <person name="Enke T.N."/>
            <person name="Datta M.S."/>
            <person name="Schwartzman J.A."/>
            <person name="Cermak N."/>
            <person name="Schmitz D.A."/>
            <person name="Barrere J."/>
            <person name="Cordero O.X."/>
        </authorList>
    </citation>
    <scope>NUCLEOTIDE SEQUENCE [LARGE SCALE GENOMIC DNA]</scope>
    <source>
        <strain evidence="6 7">C3M10</strain>
    </source>
</reference>
<keyword evidence="3" id="KW-0238">DNA-binding</keyword>
<evidence type="ECO:0000313" key="6">
    <source>
        <dbReference type="EMBL" id="RBW52933.1"/>
    </source>
</evidence>
<name>A0A366WUC3_9RHOB</name>
<dbReference type="InterPro" id="IPR036390">
    <property type="entry name" value="WH_DNA-bd_sf"/>
</dbReference>
<dbReference type="InterPro" id="IPR036388">
    <property type="entry name" value="WH-like_DNA-bd_sf"/>
</dbReference>
<comment type="similarity">
    <text evidence="1">Belongs to the LysR transcriptional regulatory family.</text>
</comment>